<proteinExistence type="predicted"/>
<evidence type="ECO:0000313" key="1">
    <source>
        <dbReference type="EMBL" id="GAH37254.1"/>
    </source>
</evidence>
<organism evidence="1">
    <name type="scientific">marine sediment metagenome</name>
    <dbReference type="NCBI Taxonomy" id="412755"/>
    <lineage>
        <taxon>unclassified sequences</taxon>
        <taxon>metagenomes</taxon>
        <taxon>ecological metagenomes</taxon>
    </lineage>
</organism>
<sequence length="81" mass="9574">DKKVRAIMQEHNKGKEKENKISYEEAYEILQEREKKSEEGETNIKLSEKCQKVAFEEGCTFEDAYDLLKERGELTDEDLEK</sequence>
<name>X1G6R0_9ZZZZ</name>
<dbReference type="AlphaFoldDB" id="X1G6R0"/>
<protein>
    <submittedName>
        <fullName evidence="1">Uncharacterized protein</fullName>
    </submittedName>
</protein>
<comment type="caution">
    <text evidence="1">The sequence shown here is derived from an EMBL/GenBank/DDBJ whole genome shotgun (WGS) entry which is preliminary data.</text>
</comment>
<gene>
    <name evidence="1" type="ORF">S03H2_10717</name>
</gene>
<dbReference type="EMBL" id="BARU01005500">
    <property type="protein sequence ID" value="GAH37254.1"/>
    <property type="molecule type" value="Genomic_DNA"/>
</dbReference>
<accession>X1G6R0</accession>
<feature type="non-terminal residue" evidence="1">
    <location>
        <position position="1"/>
    </location>
</feature>
<reference evidence="1" key="1">
    <citation type="journal article" date="2014" name="Front. Microbiol.">
        <title>High frequency of phylogenetically diverse reductive dehalogenase-homologous genes in deep subseafloor sedimentary metagenomes.</title>
        <authorList>
            <person name="Kawai M."/>
            <person name="Futagami T."/>
            <person name="Toyoda A."/>
            <person name="Takaki Y."/>
            <person name="Nishi S."/>
            <person name="Hori S."/>
            <person name="Arai W."/>
            <person name="Tsubouchi T."/>
            <person name="Morono Y."/>
            <person name="Uchiyama I."/>
            <person name="Ito T."/>
            <person name="Fujiyama A."/>
            <person name="Inagaki F."/>
            <person name="Takami H."/>
        </authorList>
    </citation>
    <scope>NUCLEOTIDE SEQUENCE</scope>
    <source>
        <strain evidence="1">Expedition CK06-06</strain>
    </source>
</reference>